<dbReference type="InterPro" id="IPR036291">
    <property type="entry name" value="NAD(P)-bd_dom_sf"/>
</dbReference>
<gene>
    <name evidence="3" type="ORF">GCM10025870_17840</name>
</gene>
<dbReference type="PANTHER" id="PTHR48079:SF6">
    <property type="entry name" value="NAD(P)-BINDING DOMAIN-CONTAINING PROTEIN-RELATED"/>
    <property type="match status" value="1"/>
</dbReference>
<evidence type="ECO:0000313" key="4">
    <source>
        <dbReference type="Proteomes" id="UP001321477"/>
    </source>
</evidence>
<dbReference type="RefSeq" id="WP_234660393.1">
    <property type="nucleotide sequence ID" value="NZ_AP027734.1"/>
</dbReference>
<evidence type="ECO:0000313" key="3">
    <source>
        <dbReference type="EMBL" id="BDZ54711.1"/>
    </source>
</evidence>
<dbReference type="Proteomes" id="UP001321477">
    <property type="component" value="Chromosome"/>
</dbReference>
<dbReference type="InterPro" id="IPR051783">
    <property type="entry name" value="NAD(P)-dependent_oxidoreduct"/>
</dbReference>
<protein>
    <recommendedName>
        <fullName evidence="2">NAD-dependent epimerase/dehydratase domain-containing protein</fullName>
    </recommendedName>
</protein>
<evidence type="ECO:0000259" key="2">
    <source>
        <dbReference type="Pfam" id="PF01370"/>
    </source>
</evidence>
<keyword evidence="4" id="KW-1185">Reference proteome</keyword>
<name>A0ABN6YCA6_9MICO</name>
<dbReference type="Gene3D" id="3.40.50.720">
    <property type="entry name" value="NAD(P)-binding Rossmann-like Domain"/>
    <property type="match status" value="1"/>
</dbReference>
<organism evidence="3 4">
    <name type="scientific">Agromyces marinus</name>
    <dbReference type="NCBI Taxonomy" id="1389020"/>
    <lineage>
        <taxon>Bacteria</taxon>
        <taxon>Bacillati</taxon>
        <taxon>Actinomycetota</taxon>
        <taxon>Actinomycetes</taxon>
        <taxon>Micrococcales</taxon>
        <taxon>Microbacteriaceae</taxon>
        <taxon>Agromyces</taxon>
    </lineage>
</organism>
<feature type="domain" description="NAD-dependent epimerase/dehydratase" evidence="2">
    <location>
        <begin position="11"/>
        <end position="167"/>
    </location>
</feature>
<accession>A0ABN6YCA6</accession>
<evidence type="ECO:0000256" key="1">
    <source>
        <dbReference type="SAM" id="MobiDB-lite"/>
    </source>
</evidence>
<feature type="region of interest" description="Disordered" evidence="1">
    <location>
        <begin position="315"/>
        <end position="337"/>
    </location>
</feature>
<dbReference type="CDD" id="cd08946">
    <property type="entry name" value="SDR_e"/>
    <property type="match status" value="1"/>
</dbReference>
<dbReference type="EMBL" id="AP027734">
    <property type="protein sequence ID" value="BDZ54711.1"/>
    <property type="molecule type" value="Genomic_DNA"/>
</dbReference>
<dbReference type="Pfam" id="PF01370">
    <property type="entry name" value="Epimerase"/>
    <property type="match status" value="1"/>
</dbReference>
<dbReference type="SUPFAM" id="SSF51735">
    <property type="entry name" value="NAD(P)-binding Rossmann-fold domains"/>
    <property type="match status" value="1"/>
</dbReference>
<dbReference type="InterPro" id="IPR001509">
    <property type="entry name" value="Epimerase_deHydtase"/>
</dbReference>
<reference evidence="4" key="1">
    <citation type="journal article" date="2019" name="Int. J. Syst. Evol. Microbiol.">
        <title>The Global Catalogue of Microorganisms (GCM) 10K type strain sequencing project: providing services to taxonomists for standard genome sequencing and annotation.</title>
        <authorList>
            <consortium name="The Broad Institute Genomics Platform"/>
            <consortium name="The Broad Institute Genome Sequencing Center for Infectious Disease"/>
            <person name="Wu L."/>
            <person name="Ma J."/>
        </authorList>
    </citation>
    <scope>NUCLEOTIDE SEQUENCE [LARGE SCALE GENOMIC DNA]</scope>
    <source>
        <strain evidence="4">NBRC 109019</strain>
    </source>
</reference>
<proteinExistence type="predicted"/>
<sequence>MPHGDRPILAVIGANGFVGGAAYRAAAKQSGWQARPITRSIRESGAVADVRDTAALKAVLAGADVIIHAASYIGDDPVICATVNVQGTLNVATRAAAEGARLVYLSTAAVYGRGPHEMVVECALPVRPASPRSASRADAEQIVLDHGGMVVRPHLVTGTGDHWVGPGILALTRALGGLVDDGIARHSVIEVEMLGQLLVSLASAGPSSAGVFHAANLVPLTTRQLCETLWQDAPPLSSVSALDAAQIANELPQIKHALDLLATDHTFDSRAVKAATGVPLGDPFELPQAALDWYRALRPAGLELRVVSDLGPRPSDQAGVPIHVDQRPGLHPTSLGC</sequence>
<dbReference type="PANTHER" id="PTHR48079">
    <property type="entry name" value="PROTEIN YEEZ"/>
    <property type="match status" value="1"/>
</dbReference>